<dbReference type="InterPro" id="IPR055377">
    <property type="entry name" value="GH3_M"/>
</dbReference>
<dbReference type="EMBL" id="JBDFQZ010000002">
    <property type="protein sequence ID" value="KAK9750822.1"/>
    <property type="molecule type" value="Genomic_DNA"/>
</dbReference>
<evidence type="ECO:0000259" key="4">
    <source>
        <dbReference type="Pfam" id="PF23572"/>
    </source>
</evidence>
<feature type="domain" description="GH3 C-terminal" evidence="4">
    <location>
        <begin position="448"/>
        <end position="565"/>
    </location>
</feature>
<dbReference type="Pfam" id="PF23572">
    <property type="entry name" value="GH3_C"/>
    <property type="match status" value="1"/>
</dbReference>
<dbReference type="AlphaFoldDB" id="A0AAW1MX03"/>
<sequence>MESLKNYSSVDANAATLLNFIEEVTSKCDEEQQKVLAEILSQNDEVEYLKRHGLPKGCIGRNTFKAKVPIVSYEDIKNDILRIANGDSSPILCAHRITEFFRSSGTSGGVQKLIPTTAESMEKRHLLYSLPFPVISKYVEGLDKGKSLFFLISKDQATTPSGLLVHAVSTAYFRTPHFMNTSHLTYTSPIESIHCFDHFQSIYTQLLCGLYLRHDVVRVGASFASTLITVINFFKTHFSELSHDIASGVLTHKITDPGLRARVVSGPFMTRPDPDLAEFITSACDNGRCWAGIIPKLWPNAKYLEARVTGSMAQYIPGLEFYGGGLPIVSHRYASAECACGVNLNPICKPYDEATFTLIPNMAYFELLPINSEGISESNDEEQAVELADVEIGKEYELLVSTSTGLYRYRVEDVLCPTGYYNSTPQFKFVRRKNVVLSIDADKTTESELLKAIESASTVLKPYNTMVLEYTSYADIKTVPGHYVIYLELSKKDPKIELGKHVMEQCCLAMEDSLSTRYRRGRVLYKSIGPLEIRVVKSECFEKVRNYAISRGTSLSQYKMPRCLKLLPMVELLDSDLISAHFSPSLPRWSSLDV</sequence>
<dbReference type="PANTHER" id="PTHR31901:SF96">
    <property type="entry name" value="INDOLE-3-ACETIC ACID-AMIDO SYNTHETASE GH3.1-RELATED"/>
    <property type="match status" value="1"/>
</dbReference>
<dbReference type="Pfam" id="PF03321">
    <property type="entry name" value="GH3"/>
    <property type="match status" value="1"/>
</dbReference>
<evidence type="ECO:0000256" key="2">
    <source>
        <dbReference type="ARBA" id="ARBA00022598"/>
    </source>
</evidence>
<keyword evidence="2" id="KW-0436">Ligase</keyword>
<protein>
    <submittedName>
        <fullName evidence="5">Uncharacterized protein</fullName>
    </submittedName>
</protein>
<evidence type="ECO:0000313" key="6">
    <source>
        <dbReference type="Proteomes" id="UP001443914"/>
    </source>
</evidence>
<accession>A0AAW1MX03</accession>
<comment type="caution">
    <text evidence="5">The sequence shown here is derived from an EMBL/GenBank/DDBJ whole genome shotgun (WGS) entry which is preliminary data.</text>
</comment>
<name>A0AAW1MX03_SAPOF</name>
<dbReference type="InterPro" id="IPR004993">
    <property type="entry name" value="GH3"/>
</dbReference>
<evidence type="ECO:0000313" key="5">
    <source>
        <dbReference type="EMBL" id="KAK9750822.1"/>
    </source>
</evidence>
<gene>
    <name evidence="5" type="ORF">RND81_02G224400</name>
</gene>
<keyword evidence="6" id="KW-1185">Reference proteome</keyword>
<feature type="domain" description="GH3 middle" evidence="3">
    <location>
        <begin position="356"/>
        <end position="432"/>
    </location>
</feature>
<comment type="similarity">
    <text evidence="1">Belongs to the IAA-amido conjugating enzyme family.</text>
</comment>
<organism evidence="5 6">
    <name type="scientific">Saponaria officinalis</name>
    <name type="common">Common soapwort</name>
    <name type="synonym">Lychnis saponaria</name>
    <dbReference type="NCBI Taxonomy" id="3572"/>
    <lineage>
        <taxon>Eukaryota</taxon>
        <taxon>Viridiplantae</taxon>
        <taxon>Streptophyta</taxon>
        <taxon>Embryophyta</taxon>
        <taxon>Tracheophyta</taxon>
        <taxon>Spermatophyta</taxon>
        <taxon>Magnoliopsida</taxon>
        <taxon>eudicotyledons</taxon>
        <taxon>Gunneridae</taxon>
        <taxon>Pentapetalae</taxon>
        <taxon>Caryophyllales</taxon>
        <taxon>Caryophyllaceae</taxon>
        <taxon>Caryophylleae</taxon>
        <taxon>Saponaria</taxon>
    </lineage>
</organism>
<dbReference type="GO" id="GO:0005737">
    <property type="term" value="C:cytoplasm"/>
    <property type="evidence" value="ECO:0007669"/>
    <property type="project" value="TreeGrafter"/>
</dbReference>
<dbReference type="Proteomes" id="UP001443914">
    <property type="component" value="Unassembled WGS sequence"/>
</dbReference>
<dbReference type="GO" id="GO:0016881">
    <property type="term" value="F:acid-amino acid ligase activity"/>
    <property type="evidence" value="ECO:0007669"/>
    <property type="project" value="TreeGrafter"/>
</dbReference>
<evidence type="ECO:0000259" key="3">
    <source>
        <dbReference type="Pfam" id="PF23571"/>
    </source>
</evidence>
<dbReference type="PANTHER" id="PTHR31901">
    <property type="entry name" value="GH3 DOMAIN-CONTAINING PROTEIN"/>
    <property type="match status" value="1"/>
</dbReference>
<reference evidence="5" key="1">
    <citation type="submission" date="2024-03" db="EMBL/GenBank/DDBJ databases">
        <title>WGS assembly of Saponaria officinalis var. Norfolk2.</title>
        <authorList>
            <person name="Jenkins J."/>
            <person name="Shu S."/>
            <person name="Grimwood J."/>
            <person name="Barry K."/>
            <person name="Goodstein D."/>
            <person name="Schmutz J."/>
            <person name="Leebens-Mack J."/>
            <person name="Osbourn A."/>
        </authorList>
    </citation>
    <scope>NUCLEOTIDE SEQUENCE [LARGE SCALE GENOMIC DNA]</scope>
    <source>
        <strain evidence="5">JIC</strain>
    </source>
</reference>
<dbReference type="InterPro" id="IPR055378">
    <property type="entry name" value="GH3_C"/>
</dbReference>
<dbReference type="Pfam" id="PF23571">
    <property type="entry name" value="GH3_M"/>
    <property type="match status" value="1"/>
</dbReference>
<evidence type="ECO:0000256" key="1">
    <source>
        <dbReference type="ARBA" id="ARBA00008068"/>
    </source>
</evidence>
<proteinExistence type="inferred from homology"/>